<proteinExistence type="predicted"/>
<gene>
    <name evidence="1" type="ORF">POTOM_052422</name>
</gene>
<keyword evidence="2" id="KW-1185">Reference proteome</keyword>
<organism evidence="1 2">
    <name type="scientific">Populus tomentosa</name>
    <name type="common">Chinese white poplar</name>
    <dbReference type="NCBI Taxonomy" id="118781"/>
    <lineage>
        <taxon>Eukaryota</taxon>
        <taxon>Viridiplantae</taxon>
        <taxon>Streptophyta</taxon>
        <taxon>Embryophyta</taxon>
        <taxon>Tracheophyta</taxon>
        <taxon>Spermatophyta</taxon>
        <taxon>Magnoliopsida</taxon>
        <taxon>eudicotyledons</taxon>
        <taxon>Gunneridae</taxon>
        <taxon>Pentapetalae</taxon>
        <taxon>rosids</taxon>
        <taxon>fabids</taxon>
        <taxon>Malpighiales</taxon>
        <taxon>Salicaceae</taxon>
        <taxon>Saliceae</taxon>
        <taxon>Populus</taxon>
    </lineage>
</organism>
<name>A0A8X8C0A9_POPTO</name>
<accession>A0A8X8C0A9</accession>
<evidence type="ECO:0008006" key="3">
    <source>
        <dbReference type="Google" id="ProtNLM"/>
    </source>
</evidence>
<dbReference type="Proteomes" id="UP000886885">
    <property type="component" value="Chromosome 16D"/>
</dbReference>
<evidence type="ECO:0000313" key="1">
    <source>
        <dbReference type="EMBL" id="KAG6743721.1"/>
    </source>
</evidence>
<evidence type="ECO:0000313" key="2">
    <source>
        <dbReference type="Proteomes" id="UP000886885"/>
    </source>
</evidence>
<dbReference type="AlphaFoldDB" id="A0A8X8C0A9"/>
<protein>
    <recommendedName>
        <fullName evidence="3">Major facilitator superfamily (MFS) profile domain-containing protein</fullName>
    </recommendedName>
</protein>
<dbReference type="EMBL" id="JAAWWB010000032">
    <property type="protein sequence ID" value="KAG6743721.1"/>
    <property type="molecule type" value="Genomic_DNA"/>
</dbReference>
<comment type="caution">
    <text evidence="1">The sequence shown here is derived from an EMBL/GenBank/DDBJ whole genome shotgun (WGS) entry which is preliminary data.</text>
</comment>
<sequence>MADPGPLLPPFLLAEPETSDVDEPQASLDSVVERVIGDFGWTQLVQSTLVLLSRFLSGFGRAAIGATALVLATEKVGSKWRGQMGTIAGVSFAFGLLSLPEQLQYRPNEESLSFYEVQSPVMIGFIYARNSNVFGLYNVVETIN</sequence>
<reference evidence="1" key="1">
    <citation type="journal article" date="2020" name="bioRxiv">
        <title>Hybrid origin of Populus tomentosa Carr. identified through genome sequencing and phylogenomic analysis.</title>
        <authorList>
            <person name="An X."/>
            <person name="Gao K."/>
            <person name="Chen Z."/>
            <person name="Li J."/>
            <person name="Yang X."/>
            <person name="Yang X."/>
            <person name="Zhou J."/>
            <person name="Guo T."/>
            <person name="Zhao T."/>
            <person name="Huang S."/>
            <person name="Miao D."/>
            <person name="Khan W.U."/>
            <person name="Rao P."/>
            <person name="Ye M."/>
            <person name="Lei B."/>
            <person name="Liao W."/>
            <person name="Wang J."/>
            <person name="Ji L."/>
            <person name="Li Y."/>
            <person name="Guo B."/>
            <person name="Mustafa N.S."/>
            <person name="Li S."/>
            <person name="Yun Q."/>
            <person name="Keller S.R."/>
            <person name="Mao J."/>
            <person name="Zhang R."/>
            <person name="Strauss S.H."/>
        </authorList>
    </citation>
    <scope>NUCLEOTIDE SEQUENCE</scope>
    <source>
        <strain evidence="1">GM15</strain>
        <tissue evidence="1">Leaf</tissue>
    </source>
</reference>